<protein>
    <recommendedName>
        <fullName evidence="6">ATP-dependent Clp protease proteolytic subunit</fullName>
    </recommendedName>
</protein>
<keyword evidence="3" id="KW-1133">Transmembrane helix</keyword>
<dbReference type="SUPFAM" id="SSF52096">
    <property type="entry name" value="ClpP/crotonase"/>
    <property type="match status" value="1"/>
</dbReference>
<feature type="compositionally biased region" description="Low complexity" evidence="2">
    <location>
        <begin position="16"/>
        <end position="25"/>
    </location>
</feature>
<comment type="caution">
    <text evidence="4">The sequence shown here is derived from an EMBL/GenBank/DDBJ whole genome shotgun (WGS) entry which is preliminary data.</text>
</comment>
<dbReference type="EMBL" id="JAMSHJ010000007">
    <property type="protein sequence ID" value="KAI5392047.1"/>
    <property type="molecule type" value="Genomic_DNA"/>
</dbReference>
<evidence type="ECO:0000256" key="3">
    <source>
        <dbReference type="SAM" id="Phobius"/>
    </source>
</evidence>
<dbReference type="GO" id="GO:0004252">
    <property type="term" value="F:serine-type endopeptidase activity"/>
    <property type="evidence" value="ECO:0007669"/>
    <property type="project" value="InterPro"/>
</dbReference>
<dbReference type="AlphaFoldDB" id="A0A9D4ZZV4"/>
<dbReference type="GO" id="GO:0004176">
    <property type="term" value="F:ATP-dependent peptidase activity"/>
    <property type="evidence" value="ECO:0007669"/>
    <property type="project" value="InterPro"/>
</dbReference>
<dbReference type="InterPro" id="IPR001907">
    <property type="entry name" value="ClpP"/>
</dbReference>
<sequence>MAVSPYAAVSTPRVCSPPRSKSPSSIPSCSFGASSVSSSVNAQFFGKVNKVLSFRYANQKPVRAQFLMMPIGTPRVRYKTPGEDVWQWIDLWNALYRERVVFIAQEINEEFSNQILATLLYLDSIDNTRFLYLYINGPGGELTPCLALYDTMQSLETPIATHCVGQAYNMASFLLAAGQKDLNTQYDFSWMVPIEVMLGALYNGEVEACSISNVPDELLEVQEDAFKPKHISIGPLHRGATRHLQLMEEPKWHYTHEFLFRHATNPEQDRSPEERLKECAFDIDKLHKVICASYGGSNNNIIKETDPHEIAKIMIVDGCFLLELLVRLGKYMENKETYYHNNDSILTSEEKVLSVLNDVVMLENQIPFIVLKTLYRKVYPDNSIIEDDHRVANIVRKAFGYPSVNSSGGVHILHLMHLSTVQKKHQPEGKKAKLELLSCATKLHASGVIIRAKFYNKDQQQHKLVDIFDFGISFSDSGELEIPPLHVKETTEVKWRNLIAWEQSKIWTTCKYTSYALFFSGLICCEHDIELLKKKGIIVNKMSIGNEDLLKLFRTISKGAQRMDLSYSDTCARLNEYANKGMKVTTVLRKMAICVWHECRKFFDVVVFYGRNWYKILIRDHIPTVWKFIGIMAAAFLLVLTMMQTYYSSRSAQCVFLLLPHRMFYQNVAFIHL</sequence>
<dbReference type="Proteomes" id="UP001058974">
    <property type="component" value="Chromosome 7"/>
</dbReference>
<dbReference type="InterPro" id="IPR004158">
    <property type="entry name" value="DUF247_pln"/>
</dbReference>
<organism evidence="4 5">
    <name type="scientific">Pisum sativum</name>
    <name type="common">Garden pea</name>
    <name type="synonym">Lathyrus oleraceus</name>
    <dbReference type="NCBI Taxonomy" id="3888"/>
    <lineage>
        <taxon>Eukaryota</taxon>
        <taxon>Viridiplantae</taxon>
        <taxon>Streptophyta</taxon>
        <taxon>Embryophyta</taxon>
        <taxon>Tracheophyta</taxon>
        <taxon>Spermatophyta</taxon>
        <taxon>Magnoliopsida</taxon>
        <taxon>eudicotyledons</taxon>
        <taxon>Gunneridae</taxon>
        <taxon>Pentapetalae</taxon>
        <taxon>rosids</taxon>
        <taxon>fabids</taxon>
        <taxon>Fabales</taxon>
        <taxon>Fabaceae</taxon>
        <taxon>Papilionoideae</taxon>
        <taxon>50 kb inversion clade</taxon>
        <taxon>NPAAA clade</taxon>
        <taxon>Hologalegina</taxon>
        <taxon>IRL clade</taxon>
        <taxon>Fabeae</taxon>
        <taxon>Lathyrus</taxon>
    </lineage>
</organism>
<dbReference type="PRINTS" id="PR00127">
    <property type="entry name" value="CLPPROTEASEP"/>
</dbReference>
<evidence type="ECO:0000256" key="1">
    <source>
        <dbReference type="ARBA" id="ARBA00007039"/>
    </source>
</evidence>
<evidence type="ECO:0000313" key="5">
    <source>
        <dbReference type="Proteomes" id="UP001058974"/>
    </source>
</evidence>
<evidence type="ECO:0000256" key="2">
    <source>
        <dbReference type="SAM" id="MobiDB-lite"/>
    </source>
</evidence>
<dbReference type="CDD" id="cd07017">
    <property type="entry name" value="S14_ClpP_2"/>
    <property type="match status" value="1"/>
</dbReference>
<evidence type="ECO:0008006" key="6">
    <source>
        <dbReference type="Google" id="ProtNLM"/>
    </source>
</evidence>
<dbReference type="InterPro" id="IPR023562">
    <property type="entry name" value="ClpP/TepA"/>
</dbReference>
<dbReference type="Gramene" id="Psat07G0672600-T1">
    <property type="protein sequence ID" value="KAI5392047.1"/>
    <property type="gene ID" value="KIW84_076726"/>
</dbReference>
<dbReference type="Pfam" id="PF03140">
    <property type="entry name" value="DUF247"/>
    <property type="match status" value="1"/>
</dbReference>
<dbReference type="InterPro" id="IPR029045">
    <property type="entry name" value="ClpP/crotonase-like_dom_sf"/>
</dbReference>
<dbReference type="GO" id="GO:0006508">
    <property type="term" value="P:proteolysis"/>
    <property type="evidence" value="ECO:0007669"/>
    <property type="project" value="InterPro"/>
</dbReference>
<keyword evidence="3" id="KW-0812">Transmembrane</keyword>
<feature type="transmembrane region" description="Helical" evidence="3">
    <location>
        <begin position="625"/>
        <end position="643"/>
    </location>
</feature>
<dbReference type="PANTHER" id="PTHR31170">
    <property type="entry name" value="BNAC04G53230D PROTEIN"/>
    <property type="match status" value="1"/>
</dbReference>
<gene>
    <name evidence="4" type="ORF">KIW84_076726</name>
</gene>
<proteinExistence type="inferred from homology"/>
<feature type="region of interest" description="Disordered" evidence="2">
    <location>
        <begin position="1"/>
        <end position="25"/>
    </location>
</feature>
<keyword evidence="3" id="KW-0472">Membrane</keyword>
<dbReference type="Pfam" id="PF00574">
    <property type="entry name" value="CLP_protease"/>
    <property type="match status" value="1"/>
</dbReference>
<dbReference type="Gene3D" id="3.90.226.10">
    <property type="entry name" value="2-enoyl-CoA Hydratase, Chain A, domain 1"/>
    <property type="match status" value="1"/>
</dbReference>
<name>A0A9D4ZZV4_PEA</name>
<keyword evidence="5" id="KW-1185">Reference proteome</keyword>
<reference evidence="4 5" key="1">
    <citation type="journal article" date="2022" name="Nat. Genet.">
        <title>Improved pea reference genome and pan-genome highlight genomic features and evolutionary characteristics.</title>
        <authorList>
            <person name="Yang T."/>
            <person name="Liu R."/>
            <person name="Luo Y."/>
            <person name="Hu S."/>
            <person name="Wang D."/>
            <person name="Wang C."/>
            <person name="Pandey M.K."/>
            <person name="Ge S."/>
            <person name="Xu Q."/>
            <person name="Li N."/>
            <person name="Li G."/>
            <person name="Huang Y."/>
            <person name="Saxena R.K."/>
            <person name="Ji Y."/>
            <person name="Li M."/>
            <person name="Yan X."/>
            <person name="He Y."/>
            <person name="Liu Y."/>
            <person name="Wang X."/>
            <person name="Xiang C."/>
            <person name="Varshney R.K."/>
            <person name="Ding H."/>
            <person name="Gao S."/>
            <person name="Zong X."/>
        </authorList>
    </citation>
    <scope>NUCLEOTIDE SEQUENCE [LARGE SCALE GENOMIC DNA]</scope>
    <source>
        <strain evidence="4 5">cv. Zhongwan 6</strain>
    </source>
</reference>
<comment type="similarity">
    <text evidence="1">Belongs to the peptidase S14 family.</text>
</comment>
<accession>A0A9D4ZZV4</accession>
<dbReference type="GO" id="GO:0009532">
    <property type="term" value="C:plastid stroma"/>
    <property type="evidence" value="ECO:0007669"/>
    <property type="project" value="UniProtKB-ARBA"/>
</dbReference>
<dbReference type="PANTHER" id="PTHR31170:SF20">
    <property type="entry name" value="DUF247 DOMAIN PROTEIN"/>
    <property type="match status" value="1"/>
</dbReference>
<evidence type="ECO:0000313" key="4">
    <source>
        <dbReference type="EMBL" id="KAI5392047.1"/>
    </source>
</evidence>